<dbReference type="InterPro" id="IPR006311">
    <property type="entry name" value="TAT_signal"/>
</dbReference>
<dbReference type="PROSITE" id="PS51318">
    <property type="entry name" value="TAT"/>
    <property type="match status" value="1"/>
</dbReference>
<feature type="domain" description="PepSY" evidence="2">
    <location>
        <begin position="425"/>
        <end position="491"/>
    </location>
</feature>
<dbReference type="AlphaFoldDB" id="A0A4Y3VSU2"/>
<feature type="chain" id="PRO_5021498207" description="PepSY domain-containing protein" evidence="1">
    <location>
        <begin position="39"/>
        <end position="494"/>
    </location>
</feature>
<dbReference type="OrthoDB" id="3947600at2"/>
<dbReference type="EMBL" id="BJND01000068">
    <property type="protein sequence ID" value="GEC09308.1"/>
    <property type="molecule type" value="Genomic_DNA"/>
</dbReference>
<evidence type="ECO:0000313" key="3">
    <source>
        <dbReference type="EMBL" id="GEC09308.1"/>
    </source>
</evidence>
<dbReference type="RefSeq" id="WP_141313969.1">
    <property type="nucleotide sequence ID" value="NZ_BJND01000068.1"/>
</dbReference>
<feature type="signal peptide" evidence="1">
    <location>
        <begin position="1"/>
        <end position="38"/>
    </location>
</feature>
<gene>
    <name evidence="3" type="ORF">SSP24_69630</name>
</gene>
<evidence type="ECO:0000259" key="2">
    <source>
        <dbReference type="Pfam" id="PF03413"/>
    </source>
</evidence>
<reference evidence="3 4" key="1">
    <citation type="submission" date="2019-06" db="EMBL/GenBank/DDBJ databases">
        <title>Whole genome shotgun sequence of Streptomyces spinoverrucosus NBRC 14228.</title>
        <authorList>
            <person name="Hosoyama A."/>
            <person name="Uohara A."/>
            <person name="Ohji S."/>
            <person name="Ichikawa N."/>
        </authorList>
    </citation>
    <scope>NUCLEOTIDE SEQUENCE [LARGE SCALE GENOMIC DNA]</scope>
    <source>
        <strain evidence="3 4">NBRC 14228</strain>
    </source>
</reference>
<dbReference type="Pfam" id="PF03413">
    <property type="entry name" value="PepSY"/>
    <property type="match status" value="1"/>
</dbReference>
<dbReference type="InterPro" id="IPR025711">
    <property type="entry name" value="PepSY"/>
</dbReference>
<name>A0A4Y3VSU2_9ACTN</name>
<proteinExistence type="predicted"/>
<keyword evidence="4" id="KW-1185">Reference proteome</keyword>
<evidence type="ECO:0000313" key="4">
    <source>
        <dbReference type="Proteomes" id="UP000317881"/>
    </source>
</evidence>
<keyword evidence="1" id="KW-0732">Signal</keyword>
<comment type="caution">
    <text evidence="3">The sequence shown here is derived from an EMBL/GenBank/DDBJ whole genome shotgun (WGS) entry which is preliminary data.</text>
</comment>
<dbReference type="Proteomes" id="UP000317881">
    <property type="component" value="Unassembled WGS sequence"/>
</dbReference>
<evidence type="ECO:0000256" key="1">
    <source>
        <dbReference type="SAM" id="SignalP"/>
    </source>
</evidence>
<protein>
    <recommendedName>
        <fullName evidence="2">PepSY domain-containing protein</fullName>
    </recommendedName>
</protein>
<accession>A0A4Y3VSU2</accession>
<organism evidence="3 4">
    <name type="scientific">Streptomyces spinoverrucosus</name>
    <dbReference type="NCBI Taxonomy" id="284043"/>
    <lineage>
        <taxon>Bacteria</taxon>
        <taxon>Bacillati</taxon>
        <taxon>Actinomycetota</taxon>
        <taxon>Actinomycetes</taxon>
        <taxon>Kitasatosporales</taxon>
        <taxon>Streptomycetaceae</taxon>
        <taxon>Streptomyces</taxon>
    </lineage>
</organism>
<sequence>MGHTSHGRRQRRRGLLAIPVALVCALSAATVGTPPAHAAAVVETSIGMRFNDGLDTRLSATAFRDAARSAGYTGTSHTAGRSADDAWMDGLDSGVFALFGHSNGGIFQTDEGPSDDQDPILAAGRTQDLVPLYANLRFFTEYLPYAEVDDMRLLILAGCYTAQSGQLGNFNEVAVSRGIDSAISFSGLVMYPATAYGTAASTTNYSGNYFWSRFSYHATTGVTVSTALARARTDLLAKEGSADGWDRYVIRGAAAAPGSVKLKPAGEGEPLNSRPVATPKFTTAAALTPVSTTTTQGPAGEPLTTVETAEGVEYRSAADGSLIDLVGTPTTSGDVRLGADETRAAAQEFVQRNVTGWDGGWQLVAEEPVSHLEGDALTLLTWRPVDDGHADARQVTVEIDRRTGAVTYLSTTQGAAAGKASAFPVDRDEAIRVARAAIGDDRGTATAVADTWNADRWTVTVDRGLAGRPGAEMPDVERLEIDARTGDVLSRTKS</sequence>